<feature type="transmembrane region" description="Helical" evidence="7">
    <location>
        <begin position="504"/>
        <end position="524"/>
    </location>
</feature>
<feature type="transmembrane region" description="Helical" evidence="7">
    <location>
        <begin position="410"/>
        <end position="432"/>
    </location>
</feature>
<dbReference type="Proteomes" id="UP000658258">
    <property type="component" value="Unassembled WGS sequence"/>
</dbReference>
<keyword evidence="6" id="KW-0175">Coiled coil</keyword>
<feature type="domain" description="ABC3 transporter permease C-terminal" evidence="8">
    <location>
        <begin position="751"/>
        <end position="862"/>
    </location>
</feature>
<dbReference type="RefSeq" id="WP_189630239.1">
    <property type="nucleotide sequence ID" value="NZ_BNAG01000003.1"/>
</dbReference>
<keyword evidence="4 7" id="KW-1133">Transmembrane helix</keyword>
<evidence type="ECO:0000313" key="11">
    <source>
        <dbReference type="Proteomes" id="UP000658258"/>
    </source>
</evidence>
<dbReference type="InterPro" id="IPR003838">
    <property type="entry name" value="ABC3_permease_C"/>
</dbReference>
<evidence type="ECO:0000256" key="2">
    <source>
        <dbReference type="ARBA" id="ARBA00022475"/>
    </source>
</evidence>
<evidence type="ECO:0000256" key="6">
    <source>
        <dbReference type="SAM" id="Coils"/>
    </source>
</evidence>
<reference evidence="11" key="1">
    <citation type="journal article" date="2019" name="Int. J. Syst. Evol. Microbiol.">
        <title>The Global Catalogue of Microorganisms (GCM) 10K type strain sequencing project: providing services to taxonomists for standard genome sequencing and annotation.</title>
        <authorList>
            <consortium name="The Broad Institute Genomics Platform"/>
            <consortium name="The Broad Institute Genome Sequencing Center for Infectious Disease"/>
            <person name="Wu L."/>
            <person name="Ma J."/>
        </authorList>
    </citation>
    <scope>NUCLEOTIDE SEQUENCE [LARGE SCALE GENOMIC DNA]</scope>
    <source>
        <strain evidence="11">CGMCC 1.15111</strain>
    </source>
</reference>
<feature type="transmembrane region" description="Helical" evidence="7">
    <location>
        <begin position="746"/>
        <end position="770"/>
    </location>
</feature>
<dbReference type="InterPro" id="IPR050250">
    <property type="entry name" value="Macrolide_Exporter_MacB"/>
</dbReference>
<sequence length="870" mass="98898">MERNQTPQFWTKIFKWLCHGSLFEELQGDLEESYIKNTNTRGERKAKNIYRKEVLKMVRMSVIKRKLKLPKFIHTSLLKFHFLLAFRNLKRNKVFSAVNIFGLAAALTICLFAVNMIYTGYQYDKDFKDVDRLYRITTSVESPHGKTKWATSSFALKWYLNSIPQIEASSIILTNMYGYFEVNGQDIHINGYPIDREFLDMFNFEVIEGNPYDLFNDLQSVVITDQLAQKVFGDESAIGKQTKSGAIVRAVIKSPKKQSHFDFEFLSNIEFLGSRMSPEEFESRLKRWQNYDQSYYSYIKLNQNSNIDQLESHFEQLSNEMTSTMADGNTYSMQLQPVSNIMFGKELIADHRHVYSRTALIILIAPIALLITLASFNYTNLSIARAIQRSKEIGIRKINGSTRGQIISQILVETVVFSLLALVLALCFYKYLVPFFEMYISEFSALFTSQLNVEIITWFVCFSLLVGFIAGFLPSLYFSKISPLASINESFNKKGIRISTLRKVFVGIQLTFSTFCILFVVLSLNQRDQILNTDLGFTSADLIAFPLKKVDPKLIEAELSKIPEIESFSFTSIIPGTGGMSRRFGFSADRMDTFSTRYATTDERFSQVYSPQLIIGSGFTEGLNNEILVDENFLASIGVSTLDALNTEVIIDHYDVEEKLLIVGVLDNYIYDGLEDNRLPLMIRNIKDTLLTKYATIQLQLSNADQVLSKLEGLWSSIAGDKPLETEFVTDKIEHNYRPFFNIMNIFSITGISIVVIALLGQFGMALYATQSRTKEIGIRKVLGASIGSIITLLSRGSFKTLFISTLIALPLVFLVFREMIFPTIAIKLQISTPHLLLTVVGTWAIVLGIVAHQSWRTGQVNPTESLRNE</sequence>
<dbReference type="EMBL" id="BNAG01000003">
    <property type="protein sequence ID" value="GHE65840.1"/>
    <property type="molecule type" value="Genomic_DNA"/>
</dbReference>
<evidence type="ECO:0000256" key="7">
    <source>
        <dbReference type="SAM" id="Phobius"/>
    </source>
</evidence>
<dbReference type="InterPro" id="IPR025857">
    <property type="entry name" value="MacB_PCD"/>
</dbReference>
<dbReference type="NCBIfam" id="NF038404">
    <property type="entry name" value="perm_prefix_2"/>
    <property type="match status" value="1"/>
</dbReference>
<dbReference type="PANTHER" id="PTHR30572">
    <property type="entry name" value="MEMBRANE COMPONENT OF TRANSPORTER-RELATED"/>
    <property type="match status" value="1"/>
</dbReference>
<evidence type="ECO:0000256" key="4">
    <source>
        <dbReference type="ARBA" id="ARBA00022989"/>
    </source>
</evidence>
<gene>
    <name evidence="10" type="ORF">GCM10011340_21270</name>
</gene>
<evidence type="ECO:0000259" key="8">
    <source>
        <dbReference type="Pfam" id="PF02687"/>
    </source>
</evidence>
<keyword evidence="2" id="KW-1003">Cell membrane</keyword>
<comment type="subcellular location">
    <subcellularLocation>
        <location evidence="1">Cell membrane</location>
        <topology evidence="1">Multi-pass membrane protein</topology>
    </subcellularLocation>
</comment>
<feature type="transmembrane region" description="Helical" evidence="7">
    <location>
        <begin position="801"/>
        <end position="817"/>
    </location>
</feature>
<dbReference type="PANTHER" id="PTHR30572:SF18">
    <property type="entry name" value="ABC-TYPE MACROLIDE FAMILY EXPORT SYSTEM PERMEASE COMPONENT 2"/>
    <property type="match status" value="1"/>
</dbReference>
<evidence type="ECO:0000313" key="10">
    <source>
        <dbReference type="EMBL" id="GHE65840.1"/>
    </source>
</evidence>
<dbReference type="Pfam" id="PF02687">
    <property type="entry name" value="FtsX"/>
    <property type="match status" value="2"/>
</dbReference>
<feature type="transmembrane region" description="Helical" evidence="7">
    <location>
        <begin position="94"/>
        <end position="118"/>
    </location>
</feature>
<feature type="coiled-coil region" evidence="6">
    <location>
        <begin position="300"/>
        <end position="327"/>
    </location>
</feature>
<dbReference type="InterPro" id="IPR047699">
    <property type="entry name" value="Permease_put_prefix"/>
</dbReference>
<feature type="domain" description="ABC3 transporter permease C-terminal" evidence="8">
    <location>
        <begin position="367"/>
        <end position="483"/>
    </location>
</feature>
<dbReference type="Pfam" id="PF12704">
    <property type="entry name" value="MacB_PCD"/>
    <property type="match status" value="1"/>
</dbReference>
<name>A0ABQ3I8A8_9BACT</name>
<comment type="caution">
    <text evidence="10">The sequence shown here is derived from an EMBL/GenBank/DDBJ whole genome shotgun (WGS) entry which is preliminary data.</text>
</comment>
<protein>
    <submittedName>
        <fullName evidence="10">ABC transporter permease</fullName>
    </submittedName>
</protein>
<evidence type="ECO:0000256" key="5">
    <source>
        <dbReference type="ARBA" id="ARBA00023136"/>
    </source>
</evidence>
<feature type="transmembrane region" description="Helical" evidence="7">
    <location>
        <begin position="455"/>
        <end position="478"/>
    </location>
</feature>
<evidence type="ECO:0000256" key="1">
    <source>
        <dbReference type="ARBA" id="ARBA00004651"/>
    </source>
</evidence>
<keyword evidence="5 7" id="KW-0472">Membrane</keyword>
<organism evidence="10 11">
    <name type="scientific">Roseivirga thermotolerans</name>
    <dbReference type="NCBI Taxonomy" id="1758176"/>
    <lineage>
        <taxon>Bacteria</taxon>
        <taxon>Pseudomonadati</taxon>
        <taxon>Bacteroidota</taxon>
        <taxon>Cytophagia</taxon>
        <taxon>Cytophagales</taxon>
        <taxon>Roseivirgaceae</taxon>
        <taxon>Roseivirga</taxon>
    </lineage>
</organism>
<evidence type="ECO:0000259" key="9">
    <source>
        <dbReference type="Pfam" id="PF12704"/>
    </source>
</evidence>
<feature type="transmembrane region" description="Helical" evidence="7">
    <location>
        <begin position="359"/>
        <end position="381"/>
    </location>
</feature>
<evidence type="ECO:0000256" key="3">
    <source>
        <dbReference type="ARBA" id="ARBA00022692"/>
    </source>
</evidence>
<accession>A0ABQ3I8A8</accession>
<feature type="domain" description="MacB-like periplasmic core" evidence="9">
    <location>
        <begin position="96"/>
        <end position="316"/>
    </location>
</feature>
<feature type="transmembrane region" description="Helical" evidence="7">
    <location>
        <begin position="837"/>
        <end position="856"/>
    </location>
</feature>
<keyword evidence="11" id="KW-1185">Reference proteome</keyword>
<keyword evidence="3 7" id="KW-0812">Transmembrane</keyword>
<proteinExistence type="predicted"/>